<evidence type="ECO:0000313" key="9">
    <source>
        <dbReference type="EMBL" id="TFZ82686.1"/>
    </source>
</evidence>
<evidence type="ECO:0000256" key="7">
    <source>
        <dbReference type="ARBA" id="ARBA00023136"/>
    </source>
</evidence>
<gene>
    <name evidence="8 9" type="primary">corA</name>
    <name evidence="9" type="ORF">E4680_06890</name>
</gene>
<keyword evidence="4 8" id="KW-1003">Cell membrane</keyword>
<evidence type="ECO:0000256" key="3">
    <source>
        <dbReference type="ARBA" id="ARBA00022448"/>
    </source>
</evidence>
<dbReference type="PANTHER" id="PTHR46494:SF1">
    <property type="entry name" value="CORA FAMILY METAL ION TRANSPORTER (EUROFUNG)"/>
    <property type="match status" value="1"/>
</dbReference>
<evidence type="ECO:0000256" key="5">
    <source>
        <dbReference type="ARBA" id="ARBA00022692"/>
    </source>
</evidence>
<protein>
    <recommendedName>
        <fullName evidence="8">Magnesium transport protein CorA</fullName>
    </recommendedName>
</protein>
<dbReference type="InterPro" id="IPR045863">
    <property type="entry name" value="CorA_TM1_TM2"/>
</dbReference>
<keyword evidence="7 8" id="KW-0472">Membrane</keyword>
<feature type="transmembrane region" description="Helical" evidence="8">
    <location>
        <begin position="292"/>
        <end position="311"/>
    </location>
</feature>
<keyword evidence="10" id="KW-1185">Reference proteome</keyword>
<comment type="caution">
    <text evidence="9">The sequence shown here is derived from an EMBL/GenBank/DDBJ whole genome shotgun (WGS) entry which is preliminary data.</text>
</comment>
<dbReference type="CDD" id="cd12828">
    <property type="entry name" value="TmCorA-like_1"/>
    <property type="match status" value="1"/>
</dbReference>
<proteinExistence type="inferred from homology"/>
<dbReference type="Gene3D" id="3.30.460.20">
    <property type="entry name" value="CorA soluble domain-like"/>
    <property type="match status" value="1"/>
</dbReference>
<evidence type="ECO:0000256" key="6">
    <source>
        <dbReference type="ARBA" id="ARBA00022989"/>
    </source>
</evidence>
<feature type="transmembrane region" description="Helical" evidence="8">
    <location>
        <begin position="331"/>
        <end position="351"/>
    </location>
</feature>
<keyword evidence="5 8" id="KW-0812">Transmembrane</keyword>
<comment type="similarity">
    <text evidence="2 8">Belongs to the CorA metal ion transporter (MIT) (TC 1.A.35) family.</text>
</comment>
<dbReference type="FunFam" id="1.20.58.340:FF:000012">
    <property type="entry name" value="Magnesium transport protein CorA"/>
    <property type="match status" value="1"/>
</dbReference>
<dbReference type="AlphaFoldDB" id="A0A4Z0F8J1"/>
<dbReference type="Gene3D" id="1.20.58.340">
    <property type="entry name" value="Magnesium transport protein CorA, transmembrane region"/>
    <property type="match status" value="2"/>
</dbReference>
<keyword evidence="3 8" id="KW-0813">Transport</keyword>
<dbReference type="RefSeq" id="WP_135281673.1">
    <property type="nucleotide sequence ID" value="NZ_SRIO01000007.1"/>
</dbReference>
<dbReference type="NCBIfam" id="TIGR00383">
    <property type="entry name" value="corA"/>
    <property type="match status" value="1"/>
</dbReference>
<comment type="function">
    <text evidence="8">Mediates influx of magnesium ions.</text>
</comment>
<dbReference type="InterPro" id="IPR004488">
    <property type="entry name" value="Mg/Co-transport_prot_CorA"/>
</dbReference>
<evidence type="ECO:0000313" key="10">
    <source>
        <dbReference type="Proteomes" id="UP000297890"/>
    </source>
</evidence>
<dbReference type="GO" id="GO:0000287">
    <property type="term" value="F:magnesium ion binding"/>
    <property type="evidence" value="ECO:0007669"/>
    <property type="project" value="TreeGrafter"/>
</dbReference>
<dbReference type="Pfam" id="PF01544">
    <property type="entry name" value="CorA"/>
    <property type="match status" value="1"/>
</dbReference>
<dbReference type="GO" id="GO:0050897">
    <property type="term" value="F:cobalt ion binding"/>
    <property type="evidence" value="ECO:0007669"/>
    <property type="project" value="TreeGrafter"/>
</dbReference>
<reference evidence="9 10" key="1">
    <citation type="journal article" date="2019" name="ISME J.">
        <title>Candidatus Macondimonas diazotrophica, a novel gammaproteobacterial genus dominating crude-oil-contaminated coastal sediments.</title>
        <authorList>
            <person name="Karthikeyan S."/>
            <person name="Konstantinidis K."/>
        </authorList>
    </citation>
    <scope>NUCLEOTIDE SEQUENCE [LARGE SCALE GENOMIC DNA]</scope>
    <source>
        <strain evidence="9 10">KTK01</strain>
    </source>
</reference>
<dbReference type="SUPFAM" id="SSF143865">
    <property type="entry name" value="CorA soluble domain-like"/>
    <property type="match status" value="1"/>
</dbReference>
<dbReference type="SUPFAM" id="SSF144083">
    <property type="entry name" value="Magnesium transport protein CorA, transmembrane region"/>
    <property type="match status" value="1"/>
</dbReference>
<dbReference type="GO" id="GO:0015095">
    <property type="term" value="F:magnesium ion transmembrane transporter activity"/>
    <property type="evidence" value="ECO:0007669"/>
    <property type="project" value="UniProtKB-UniRule"/>
</dbReference>
<accession>A0A4Z0F8J1</accession>
<keyword evidence="8" id="KW-0406">Ion transport</keyword>
<dbReference type="InterPro" id="IPR045861">
    <property type="entry name" value="CorA_cytoplasmic_dom"/>
</dbReference>
<organism evidence="9 10">
    <name type="scientific">Candidatus Macondimonas diazotrophica</name>
    <dbReference type="NCBI Taxonomy" id="2305248"/>
    <lineage>
        <taxon>Bacteria</taxon>
        <taxon>Pseudomonadati</taxon>
        <taxon>Pseudomonadota</taxon>
        <taxon>Gammaproteobacteria</taxon>
        <taxon>Chromatiales</taxon>
        <taxon>Ectothiorhodospiraceae</taxon>
        <taxon>Candidatus Macondimonas</taxon>
    </lineage>
</organism>
<evidence type="ECO:0000256" key="4">
    <source>
        <dbReference type="ARBA" id="ARBA00022475"/>
    </source>
</evidence>
<dbReference type="GO" id="GO:0005886">
    <property type="term" value="C:plasma membrane"/>
    <property type="evidence" value="ECO:0007669"/>
    <property type="project" value="UniProtKB-SubCell"/>
</dbReference>
<evidence type="ECO:0000256" key="8">
    <source>
        <dbReference type="RuleBase" id="RU362010"/>
    </source>
</evidence>
<dbReference type="OrthoDB" id="9803416at2"/>
<sequence length="358" mass="40457">MARLFKKRYHRPGTAPGTLAAHAGREGAAQATAILYDARKTRSLPLRHPKALPVPTLGEQLWIHFQGTPDPRQLDELGSHFGLHPLALEDVANTGQRPKLDPYEENLFVVLGMPELVNGELHIVDINLFLGADFVISICEGATDPFAEVRKRLENGGGRLRQRGADFLLYALIDTIVDHAYPVLEALGETIEALEIELLERPHRDMLGKLHTIKRELILLRRQLWPARDLIAQLMRADLAFLQSETHSYLRDTHDHAVQIIDLIESYRDITASLIDVYLSSMSHRLNDIMRVLTVITTIFMPLTLIAGIYGMNFVANEHSWWAMPEIRTPYGYPVVLLAMVAIAVGMLALFRRYGWLK</sequence>
<evidence type="ECO:0000256" key="2">
    <source>
        <dbReference type="ARBA" id="ARBA00009765"/>
    </source>
</evidence>
<dbReference type="PANTHER" id="PTHR46494">
    <property type="entry name" value="CORA FAMILY METAL ION TRANSPORTER (EUROFUNG)"/>
    <property type="match status" value="1"/>
</dbReference>
<name>A0A4Z0F8J1_9GAMM</name>
<dbReference type="GO" id="GO:0015087">
    <property type="term" value="F:cobalt ion transmembrane transporter activity"/>
    <property type="evidence" value="ECO:0007669"/>
    <property type="project" value="UniProtKB-UniRule"/>
</dbReference>
<evidence type="ECO:0000256" key="1">
    <source>
        <dbReference type="ARBA" id="ARBA00004651"/>
    </source>
</evidence>
<dbReference type="Proteomes" id="UP000297890">
    <property type="component" value="Unassembled WGS sequence"/>
</dbReference>
<comment type="subcellular location">
    <subcellularLocation>
        <location evidence="1">Cell membrane</location>
        <topology evidence="1">Multi-pass membrane protein</topology>
    </subcellularLocation>
    <subcellularLocation>
        <location evidence="8">Membrane</location>
        <topology evidence="8">Multi-pass membrane protein</topology>
    </subcellularLocation>
</comment>
<keyword evidence="8" id="KW-0460">Magnesium</keyword>
<keyword evidence="6 8" id="KW-1133">Transmembrane helix</keyword>
<dbReference type="EMBL" id="SRIO01000007">
    <property type="protein sequence ID" value="TFZ82686.1"/>
    <property type="molecule type" value="Genomic_DNA"/>
</dbReference>
<dbReference type="InterPro" id="IPR002523">
    <property type="entry name" value="MgTranspt_CorA/ZnTranspt_ZntB"/>
</dbReference>